<dbReference type="Gene3D" id="3.40.50.1820">
    <property type="entry name" value="alpha/beta hydrolase"/>
    <property type="match status" value="1"/>
</dbReference>
<evidence type="ECO:0000256" key="2">
    <source>
        <dbReference type="SAM" id="MobiDB-lite"/>
    </source>
</evidence>
<evidence type="ECO:0000313" key="3">
    <source>
        <dbReference type="EMBL" id="NOV43912.1"/>
    </source>
</evidence>
<comment type="similarity">
    <text evidence="1">Belongs to the NDRG family.</text>
</comment>
<dbReference type="AlphaFoldDB" id="A0A6M2DCL7"/>
<dbReference type="Pfam" id="PF03096">
    <property type="entry name" value="Ndr"/>
    <property type="match status" value="1"/>
</dbReference>
<accession>A0A6M2DCL7</accession>
<dbReference type="SUPFAM" id="SSF53474">
    <property type="entry name" value="alpha/beta-Hydrolases"/>
    <property type="match status" value="1"/>
</dbReference>
<name>A0A6M2DCL7_XENCH</name>
<dbReference type="PANTHER" id="PTHR11034">
    <property type="entry name" value="N-MYC DOWNSTREAM REGULATED"/>
    <property type="match status" value="1"/>
</dbReference>
<proteinExistence type="inferred from homology"/>
<dbReference type="InterPro" id="IPR029058">
    <property type="entry name" value="AB_hydrolase_fold"/>
</dbReference>
<organism evidence="3">
    <name type="scientific">Xenopsylla cheopis</name>
    <name type="common">Oriental rat flea</name>
    <name type="synonym">Pulex cheopis</name>
    <dbReference type="NCBI Taxonomy" id="163159"/>
    <lineage>
        <taxon>Eukaryota</taxon>
        <taxon>Metazoa</taxon>
        <taxon>Ecdysozoa</taxon>
        <taxon>Arthropoda</taxon>
        <taxon>Hexapoda</taxon>
        <taxon>Insecta</taxon>
        <taxon>Pterygota</taxon>
        <taxon>Neoptera</taxon>
        <taxon>Endopterygota</taxon>
        <taxon>Siphonaptera</taxon>
        <taxon>Pulicidae</taxon>
        <taxon>Xenopsyllinae</taxon>
        <taxon>Xenopsylla</taxon>
    </lineage>
</organism>
<evidence type="ECO:0008006" key="4">
    <source>
        <dbReference type="Google" id="ProtNLM"/>
    </source>
</evidence>
<dbReference type="InterPro" id="IPR004142">
    <property type="entry name" value="NDRG"/>
</dbReference>
<feature type="region of interest" description="Disordered" evidence="2">
    <location>
        <begin position="1"/>
        <end position="22"/>
    </location>
</feature>
<dbReference type="EMBL" id="GIIL01000186">
    <property type="protein sequence ID" value="NOV43912.1"/>
    <property type="molecule type" value="Transcribed_RNA"/>
</dbReference>
<protein>
    <recommendedName>
        <fullName evidence="4">N-myc downstream regulated</fullName>
    </recommendedName>
</protein>
<sequence>MTSNDDTRKSFDDRRKSYDDRRKSCDDRIKSYDDRRKSCDDRRKSFARIEESLIETKYVINTEKCGELNVYVQGDLAQQEKRAVFLTVHDLGCNHTSFYDFVNSPCMTEIKERSCFIHVDVPGHEDNSPNLPESFHFPSLKKIGEDLVTILDFLHVKYVIGLGEGAGANVLARFGLAHPSRCLGLILINCTGSAASVLDMFKTKFMGWKGAEVSQTAEEFLIYHKFGHQVINENNPDREKIIQEFQAKLRGSLNSKNLKQYVKAFTTRKDLCLKECKTDVLVVTGMMSPYAPVVEKLTKDLDKEKITLLKVEKAGDVLSDAPAKVAQSILLFCKGQGLLTSVTMPGVDRNRAFSTTGSIDKGVPGDRPRRLSRGMSMEEYDKPNIRRLSITLNDDQLMNNRKN</sequence>
<feature type="region of interest" description="Disordered" evidence="2">
    <location>
        <begin position="355"/>
        <end position="378"/>
    </location>
</feature>
<evidence type="ECO:0000256" key="1">
    <source>
        <dbReference type="ARBA" id="ARBA00005598"/>
    </source>
</evidence>
<reference evidence="3" key="1">
    <citation type="submission" date="2020-03" db="EMBL/GenBank/DDBJ databases">
        <title>Transcriptomic Profiling of the Digestive Tract of the Rat Flea, Xenopsylla cheopis, Following Blood Feeding and Infection with Yersinia pestis.</title>
        <authorList>
            <person name="Bland D.M."/>
            <person name="Martens C.A."/>
            <person name="Virtaneva K."/>
            <person name="Kanakabandi K."/>
            <person name="Long D."/>
            <person name="Rosenke R."/>
            <person name="Saturday G.A."/>
            <person name="Hoyt F.H."/>
            <person name="Bruno D.P."/>
            <person name="Ribeiro J.M.C."/>
            <person name="Hinnebusch J."/>
        </authorList>
    </citation>
    <scope>NUCLEOTIDE SEQUENCE</scope>
</reference>